<keyword evidence="4" id="KW-0560">Oxidoreductase</keyword>
<dbReference type="InterPro" id="IPR050493">
    <property type="entry name" value="FAD-dep_Monooxygenase_BioMet"/>
</dbReference>
<evidence type="ECO:0000256" key="1">
    <source>
        <dbReference type="ARBA" id="ARBA00001974"/>
    </source>
</evidence>
<dbReference type="PANTHER" id="PTHR13789:SF318">
    <property type="entry name" value="GERANYLGERANYL DIPHOSPHATE REDUCTASE"/>
    <property type="match status" value="1"/>
</dbReference>
<dbReference type="SUPFAM" id="SSF54373">
    <property type="entry name" value="FAD-linked reductases, C-terminal domain"/>
    <property type="match status" value="1"/>
</dbReference>
<name>A0A4P7CZ95_9BURK</name>
<dbReference type="SUPFAM" id="SSF53474">
    <property type="entry name" value="alpha/beta-Hydrolases"/>
    <property type="match status" value="1"/>
</dbReference>
<organism evidence="8 9">
    <name type="scientific">Paraburkholderia pallida</name>
    <dbReference type="NCBI Taxonomy" id="2547399"/>
    <lineage>
        <taxon>Bacteria</taxon>
        <taxon>Pseudomonadati</taxon>
        <taxon>Pseudomonadota</taxon>
        <taxon>Betaproteobacteria</taxon>
        <taxon>Burkholderiales</taxon>
        <taxon>Burkholderiaceae</taxon>
        <taxon>Paraburkholderia</taxon>
    </lineage>
</organism>
<dbReference type="InterPro" id="IPR029058">
    <property type="entry name" value="AB_hydrolase_fold"/>
</dbReference>
<keyword evidence="5" id="KW-0503">Monooxygenase</keyword>
<dbReference type="AlphaFoldDB" id="A0A4P7CZ95"/>
<dbReference type="InterPro" id="IPR002938">
    <property type="entry name" value="FAD-bd"/>
</dbReference>
<evidence type="ECO:0000256" key="3">
    <source>
        <dbReference type="ARBA" id="ARBA00022827"/>
    </source>
</evidence>
<keyword evidence="3" id="KW-0274">FAD</keyword>
<dbReference type="Proteomes" id="UP000295727">
    <property type="component" value="Chromosome 3"/>
</dbReference>
<dbReference type="PRINTS" id="PR00420">
    <property type="entry name" value="RNGMNOXGNASE"/>
</dbReference>
<dbReference type="SUPFAM" id="SSF51905">
    <property type="entry name" value="FAD/NAD(P)-binding domain"/>
    <property type="match status" value="1"/>
</dbReference>
<evidence type="ECO:0000259" key="7">
    <source>
        <dbReference type="Pfam" id="PF07859"/>
    </source>
</evidence>
<dbReference type="Gene3D" id="3.50.50.60">
    <property type="entry name" value="FAD/NAD(P)-binding domain"/>
    <property type="match status" value="1"/>
</dbReference>
<dbReference type="EMBL" id="CP038150">
    <property type="protein sequence ID" value="QBR00868.1"/>
    <property type="molecule type" value="Genomic_DNA"/>
</dbReference>
<dbReference type="OrthoDB" id="5487740at2"/>
<sequence length="709" mass="76027">MKVVIAGGGIGGLTTALALLRHGIEPIVLERAPQLTEVGAGVQIAANGTIVLRELGLEPALASIATVPSGFDYLELSTGRRLYYAPLGEEAAARYGALLYNVHRADLIDLLAKALPPGVVRLGAECESVSQDADGAWVTLKTGEVIRGDVVIGADGIHSAVRTALRGPEEKQFANILMWRSLIPAERLKGLDLPVAGNNWFGIGRNIVSYWVRKDLYSILASVPATEVSRESWTQSGDVNQLRRSFEGSEPTVQRMLEEVDSAFITGMYHRDPIENWAVGRIALLGDAAHAMVPYLAQGACQSIEDAWVLASCLDKHGKAGVEVALAEYEARRQPRTRRIQAGARYVVDWAHEPDEARVRQRNGRLKGLSRIDPLAEISWSFAWGHDILEAAKLPPGEVVGLSAAREGKRMARAESQRAFDLWKGVFTPDDVARGDRGQRAAYERFLLTQFPAPASTQVTPVDLDGVSTLRVTAEGAGQSATVLHFHGGGYVLGSAQSSVEYASRLSRTLNGPCYTADYRLAPEHPYPAAIDDAFSAWRGLLATGVDPATVFLSGESSGGGLALALAAALRRAGLPLPAGVIAICPMTDLTLEGPSILANSGDDPAANRETLANLVASYFQGHEPTDPMVSPLFADLADLPPVYLAAVRGEVLESDTTRFAERAIAAGANVTLNMVDDSVHVFTLFPFLPEAAATLEEIGLWSRKLLRK</sequence>
<evidence type="ECO:0000256" key="2">
    <source>
        <dbReference type="ARBA" id="ARBA00022630"/>
    </source>
</evidence>
<dbReference type="PANTHER" id="PTHR13789">
    <property type="entry name" value="MONOOXYGENASE"/>
    <property type="match status" value="1"/>
</dbReference>
<evidence type="ECO:0000259" key="6">
    <source>
        <dbReference type="Pfam" id="PF01494"/>
    </source>
</evidence>
<accession>A0A4P7CZ95</accession>
<feature type="domain" description="Alpha/beta hydrolase fold-3" evidence="7">
    <location>
        <begin position="483"/>
        <end position="684"/>
    </location>
</feature>
<protein>
    <submittedName>
        <fullName evidence="8">Steryl acetyl hydrolase</fullName>
    </submittedName>
</protein>
<gene>
    <name evidence="8" type="ORF">E1956_26785</name>
</gene>
<feature type="domain" description="FAD-binding" evidence="6">
    <location>
        <begin position="2"/>
        <end position="340"/>
    </location>
</feature>
<dbReference type="InterPro" id="IPR036188">
    <property type="entry name" value="FAD/NAD-bd_sf"/>
</dbReference>
<dbReference type="GO" id="GO:0016787">
    <property type="term" value="F:hydrolase activity"/>
    <property type="evidence" value="ECO:0007669"/>
    <property type="project" value="UniProtKB-KW"/>
</dbReference>
<keyword evidence="9" id="KW-1185">Reference proteome</keyword>
<evidence type="ECO:0000313" key="9">
    <source>
        <dbReference type="Proteomes" id="UP000295727"/>
    </source>
</evidence>
<dbReference type="Pfam" id="PF01494">
    <property type="entry name" value="FAD_binding_3"/>
    <property type="match status" value="1"/>
</dbReference>
<evidence type="ECO:0000256" key="4">
    <source>
        <dbReference type="ARBA" id="ARBA00023002"/>
    </source>
</evidence>
<dbReference type="GO" id="GO:0004497">
    <property type="term" value="F:monooxygenase activity"/>
    <property type="evidence" value="ECO:0007669"/>
    <property type="project" value="UniProtKB-KW"/>
</dbReference>
<keyword evidence="8" id="KW-0378">Hydrolase</keyword>
<dbReference type="GO" id="GO:0071949">
    <property type="term" value="F:FAD binding"/>
    <property type="evidence" value="ECO:0007669"/>
    <property type="project" value="InterPro"/>
</dbReference>
<dbReference type="RefSeq" id="WP_134754933.1">
    <property type="nucleotide sequence ID" value="NZ_CP038150.1"/>
</dbReference>
<evidence type="ECO:0000256" key="5">
    <source>
        <dbReference type="ARBA" id="ARBA00023033"/>
    </source>
</evidence>
<dbReference type="KEGG" id="ppai:E1956_26785"/>
<evidence type="ECO:0000313" key="8">
    <source>
        <dbReference type="EMBL" id="QBR00868.1"/>
    </source>
</evidence>
<comment type="cofactor">
    <cofactor evidence="1">
        <name>FAD</name>
        <dbReference type="ChEBI" id="CHEBI:57692"/>
    </cofactor>
</comment>
<reference evidence="8 9" key="1">
    <citation type="submission" date="2019-03" db="EMBL/GenBank/DDBJ databases">
        <title>Paraburkholderia sp. 7MH5, isolated from subtropical forest soil.</title>
        <authorList>
            <person name="Gao Z.-H."/>
            <person name="Qiu L.-H."/>
        </authorList>
    </citation>
    <scope>NUCLEOTIDE SEQUENCE [LARGE SCALE GENOMIC DNA]</scope>
    <source>
        <strain evidence="8 9">7MH5</strain>
    </source>
</reference>
<keyword evidence="2" id="KW-0285">Flavoprotein</keyword>
<proteinExistence type="predicted"/>
<dbReference type="Gene3D" id="3.40.50.1820">
    <property type="entry name" value="alpha/beta hydrolase"/>
    <property type="match status" value="1"/>
</dbReference>
<dbReference type="InterPro" id="IPR013094">
    <property type="entry name" value="AB_hydrolase_3"/>
</dbReference>
<dbReference type="Pfam" id="PF07859">
    <property type="entry name" value="Abhydrolase_3"/>
    <property type="match status" value="1"/>
</dbReference>